<sequence>MNPRGSLMRSVFAAFSLAIAALSFGSAAVQAEEVRCQAIRDSAQCVAEPSCWYDAANNKGCLPGPRPDEDRCAVHGGESTCNTSSFGCAWNESENKCAAKAE</sequence>
<dbReference type="Proteomes" id="UP000095042">
    <property type="component" value="Unassembled WGS sequence"/>
</dbReference>
<evidence type="ECO:0000313" key="3">
    <source>
        <dbReference type="Proteomes" id="UP000095042"/>
    </source>
</evidence>
<keyword evidence="3" id="KW-1185">Reference proteome</keyword>
<evidence type="ECO:0008006" key="4">
    <source>
        <dbReference type="Google" id="ProtNLM"/>
    </source>
</evidence>
<comment type="caution">
    <text evidence="2">The sequence shown here is derived from an EMBL/GenBank/DDBJ whole genome shotgun (WGS) entry which is preliminary data.</text>
</comment>
<proteinExistence type="predicted"/>
<dbReference type="AlphaFoldDB" id="A0A1E3WB70"/>
<protein>
    <recommendedName>
        <fullName evidence="4">Kazal-like domain-containing protein</fullName>
    </recommendedName>
</protein>
<feature type="signal peptide" evidence="1">
    <location>
        <begin position="1"/>
        <end position="31"/>
    </location>
</feature>
<keyword evidence="1" id="KW-0732">Signal</keyword>
<reference evidence="2 3" key="1">
    <citation type="journal article" date="2016" name="Environ. Microbiol.">
        <title>New Methyloceanibacter diversity from North Sea sediments includes methanotroph containing solely the soluble methane monooxygenase.</title>
        <authorList>
            <person name="Vekeman B."/>
            <person name="Kerckhof F.M."/>
            <person name="Cremers G."/>
            <person name="de Vos P."/>
            <person name="Vandamme P."/>
            <person name="Boon N."/>
            <person name="Op den Camp H.J."/>
            <person name="Heylen K."/>
        </authorList>
    </citation>
    <scope>NUCLEOTIDE SEQUENCE [LARGE SCALE GENOMIC DNA]</scope>
    <source>
        <strain evidence="2 3">R-67177</strain>
    </source>
</reference>
<feature type="chain" id="PRO_5009139158" description="Kazal-like domain-containing protein" evidence="1">
    <location>
        <begin position="32"/>
        <end position="102"/>
    </location>
</feature>
<evidence type="ECO:0000313" key="2">
    <source>
        <dbReference type="EMBL" id="ODS02980.1"/>
    </source>
</evidence>
<dbReference type="EMBL" id="LPWD01000187">
    <property type="protein sequence ID" value="ODS02980.1"/>
    <property type="molecule type" value="Genomic_DNA"/>
</dbReference>
<organism evidence="2 3">
    <name type="scientific">Methyloceanibacter marginalis</name>
    <dbReference type="NCBI Taxonomy" id="1774971"/>
    <lineage>
        <taxon>Bacteria</taxon>
        <taxon>Pseudomonadati</taxon>
        <taxon>Pseudomonadota</taxon>
        <taxon>Alphaproteobacteria</taxon>
        <taxon>Hyphomicrobiales</taxon>
        <taxon>Hyphomicrobiaceae</taxon>
        <taxon>Methyloceanibacter</taxon>
    </lineage>
</organism>
<accession>A0A1E3WB70</accession>
<evidence type="ECO:0000256" key="1">
    <source>
        <dbReference type="SAM" id="SignalP"/>
    </source>
</evidence>
<gene>
    <name evidence="2" type="ORF">AUC71_12215</name>
</gene>
<name>A0A1E3WB70_9HYPH</name>